<dbReference type="Gene3D" id="2.60.120.260">
    <property type="entry name" value="Galactose-binding domain-like"/>
    <property type="match status" value="1"/>
</dbReference>
<name>A0A7Y9GTY5_9MICO</name>
<organism evidence="3 4">
    <name type="scientific">Microbacterium immunditiarum</name>
    <dbReference type="NCBI Taxonomy" id="337480"/>
    <lineage>
        <taxon>Bacteria</taxon>
        <taxon>Bacillati</taxon>
        <taxon>Actinomycetota</taxon>
        <taxon>Actinomycetes</taxon>
        <taxon>Micrococcales</taxon>
        <taxon>Microbacteriaceae</taxon>
        <taxon>Microbacterium</taxon>
    </lineage>
</organism>
<evidence type="ECO:0000313" key="4">
    <source>
        <dbReference type="Proteomes" id="UP000576969"/>
    </source>
</evidence>
<evidence type="ECO:0000259" key="2">
    <source>
        <dbReference type="Pfam" id="PF21181"/>
    </source>
</evidence>
<dbReference type="EMBL" id="JACCBV010000001">
    <property type="protein sequence ID" value="NYE21590.1"/>
    <property type="molecule type" value="Genomic_DNA"/>
</dbReference>
<reference evidence="3 4" key="1">
    <citation type="submission" date="2020-07" db="EMBL/GenBank/DDBJ databases">
        <title>Sequencing the genomes of 1000 actinobacteria strains.</title>
        <authorList>
            <person name="Klenk H.-P."/>
        </authorList>
    </citation>
    <scope>NUCLEOTIDE SEQUENCE [LARGE SCALE GENOMIC DNA]</scope>
    <source>
        <strain evidence="3 4">DSM 24662</strain>
    </source>
</reference>
<proteinExistence type="predicted"/>
<protein>
    <submittedName>
        <fullName evidence="3">Lysophospholipase L1-like esterase</fullName>
    </submittedName>
</protein>
<dbReference type="AlphaFoldDB" id="A0A7Y9GTY5"/>
<comment type="caution">
    <text evidence="3">The sequence shown here is derived from an EMBL/GenBank/DDBJ whole genome shotgun (WGS) entry which is preliminary data.</text>
</comment>
<feature type="domain" description="SGNH hydrolase-type esterase" evidence="1">
    <location>
        <begin position="149"/>
        <end position="325"/>
    </location>
</feature>
<feature type="domain" description="SsfX3-like N-terminal" evidence="2">
    <location>
        <begin position="13"/>
        <end position="126"/>
    </location>
</feature>
<gene>
    <name evidence="3" type="ORF">BJ991_003618</name>
</gene>
<dbReference type="Proteomes" id="UP000576969">
    <property type="component" value="Unassembled WGS sequence"/>
</dbReference>
<dbReference type="InterPro" id="IPR048977">
    <property type="entry name" value="SsfX3-like_N"/>
</dbReference>
<dbReference type="RefSeq" id="WP_179492299.1">
    <property type="nucleotide sequence ID" value="NZ_JACCBV010000001.1"/>
</dbReference>
<dbReference type="InterPro" id="IPR036514">
    <property type="entry name" value="SGNH_hydro_sf"/>
</dbReference>
<evidence type="ECO:0000259" key="1">
    <source>
        <dbReference type="Pfam" id="PF14606"/>
    </source>
</evidence>
<dbReference type="SUPFAM" id="SSF52266">
    <property type="entry name" value="SGNH hydrolase"/>
    <property type="match status" value="1"/>
</dbReference>
<evidence type="ECO:0000313" key="3">
    <source>
        <dbReference type="EMBL" id="NYE21590.1"/>
    </source>
</evidence>
<dbReference type="Pfam" id="PF21181">
    <property type="entry name" value="SsfX3_N"/>
    <property type="match status" value="1"/>
</dbReference>
<sequence>MTSTIVHPHDPALTWSGALGVEHTDEWSQAWRLPVDSLDLFPDALLVPAAMSAGVRIEFDSDSRLIAGRVADRDLSPDLAGIDLVVDGVFIETTRVAEDGRFAFGELPYGEKSIELWLPQFDVFRLAHLELSPGATIGVTPAGDLPQLLTYGSSITQCRQATSPTRTWPAAVAQRLGYELTCLGFAGQCHLDPMVARVIRDRSADFIVLCIGINIYGDGSFTRRSFAPAIQGFLATVRDGHPTTPILVMSPIHSPSRETVAGAAGMTLAEMRGEVGRAVSLAQRFGAENLHYVDGLTVFGAEDADLLPDGIHPSAQGYQVMAERISAEVSRIRSLVTEADAAPAAAEGAAIHFPFRHVTDGESLELVVEPTVGILVSSVRLAADGSGDIVVLLREPAGTPIAGALHVRFPVASVHEATFHEEPTRNVAIVGGAVPVTLRPFEVSMLRLTPDQQHRT</sequence>
<dbReference type="InterPro" id="IPR013830">
    <property type="entry name" value="SGNH_hydro"/>
</dbReference>
<dbReference type="Pfam" id="PF14606">
    <property type="entry name" value="Lipase_GDSL_3"/>
    <property type="match status" value="1"/>
</dbReference>
<dbReference type="Gene3D" id="3.40.50.1110">
    <property type="entry name" value="SGNH hydrolase"/>
    <property type="match status" value="1"/>
</dbReference>
<keyword evidence="4" id="KW-1185">Reference proteome</keyword>
<accession>A0A7Y9GTY5</accession>